<dbReference type="SUPFAM" id="SSF54791">
    <property type="entry name" value="Eukaryotic type KH-domain (KH-domain type I)"/>
    <property type="match status" value="4"/>
</dbReference>
<evidence type="ECO:0000256" key="3">
    <source>
        <dbReference type="SAM" id="MobiDB-lite"/>
    </source>
</evidence>
<dbReference type="Proteomes" id="UP000324897">
    <property type="component" value="Chromosome 3"/>
</dbReference>
<feature type="region of interest" description="Disordered" evidence="3">
    <location>
        <begin position="579"/>
        <end position="608"/>
    </location>
</feature>
<dbReference type="OrthoDB" id="442947at2759"/>
<dbReference type="EMBL" id="RWGY01000039">
    <property type="protein sequence ID" value="TVU10102.1"/>
    <property type="molecule type" value="Genomic_DNA"/>
</dbReference>
<evidence type="ECO:0000313" key="6">
    <source>
        <dbReference type="Proteomes" id="UP000324897"/>
    </source>
</evidence>
<organism evidence="5 6">
    <name type="scientific">Eragrostis curvula</name>
    <name type="common">weeping love grass</name>
    <dbReference type="NCBI Taxonomy" id="38414"/>
    <lineage>
        <taxon>Eukaryota</taxon>
        <taxon>Viridiplantae</taxon>
        <taxon>Streptophyta</taxon>
        <taxon>Embryophyta</taxon>
        <taxon>Tracheophyta</taxon>
        <taxon>Spermatophyta</taxon>
        <taxon>Magnoliopsida</taxon>
        <taxon>Liliopsida</taxon>
        <taxon>Poales</taxon>
        <taxon>Poaceae</taxon>
        <taxon>PACMAD clade</taxon>
        <taxon>Chloridoideae</taxon>
        <taxon>Eragrostideae</taxon>
        <taxon>Eragrostidinae</taxon>
        <taxon>Eragrostis</taxon>
    </lineage>
</organism>
<dbReference type="InterPro" id="IPR036612">
    <property type="entry name" value="KH_dom_type_1_sf"/>
</dbReference>
<dbReference type="Gene3D" id="3.30.310.210">
    <property type="match status" value="1"/>
</dbReference>
<feature type="domain" description="K Homology" evidence="4">
    <location>
        <begin position="610"/>
        <end position="680"/>
    </location>
</feature>
<evidence type="ECO:0000313" key="5">
    <source>
        <dbReference type="EMBL" id="TVU10102.1"/>
    </source>
</evidence>
<dbReference type="InterPro" id="IPR004088">
    <property type="entry name" value="KH_dom_type_1"/>
</dbReference>
<feature type="region of interest" description="Disordered" evidence="3">
    <location>
        <begin position="255"/>
        <end position="288"/>
    </location>
</feature>
<dbReference type="Gene3D" id="3.30.1370.10">
    <property type="entry name" value="K Homology domain, type 1"/>
    <property type="match status" value="2"/>
</dbReference>
<dbReference type="SMART" id="SM00322">
    <property type="entry name" value="KH"/>
    <property type="match status" value="4"/>
</dbReference>
<dbReference type="PANTHER" id="PTHR10288">
    <property type="entry name" value="KH DOMAIN CONTAINING RNA BINDING PROTEIN"/>
    <property type="match status" value="1"/>
</dbReference>
<evidence type="ECO:0000259" key="4">
    <source>
        <dbReference type="SMART" id="SM00322"/>
    </source>
</evidence>
<sequence>MENDKRLVYGKGIMLEDCRSQTRSNASYPPPRPPYAVQFNASYPPPWPPYTYHFNASYPPPRPPYTYPFNASYPPPPPPYTFLFNASYPLPRPSYMYQFEGPERPNTTLRLLCPSSRAAALRSSRELHVEQPPVGDEAVLTVSGPDAPAAAVRAWERVVGHKVGGNEAGEGEEEREVTGPVGCRMLAAGAQVGCVLGKGGKTVERMRQESGAQIRVFRNREQLPPCAAPGDELIHISGNFPAVRKALLSVSTCLQDNPRPDTSNFPSGRSFGPPNGGTGVPPGIDPYSQRSYLPPHMPDYHTRPPRFFFEQEIAFRMIIVNEMVGSIIGKGGSTIRALQSETGASIKILEPIADSDERIVAISARENSDMMHSPAQDAVLRVHSRISEASMDKSSAAPARLLVPAQNIGCLLGKGGSIITEMRKITGASIRIFANEQIPRCAQRNDEMVQVTGSFQSIQDALIHITGRIRDVIMPKPHPSGVMPPYPPVGNIPPHPSRQEPPPPHSSGGVPPYPMHSFRADAPMGPFETGDHRPPPPHSMEYMGADRIPYSYGCDHGGPRLFLEQPSPRTWASEAPKINSEAPRNMPDAVPVPDFRKGPVASENQVATPTSTRTEMLIPSKYVSFVCGSDGSDLAELKRLSGASLTVHDPKPGDANSTIVICGDPEQTKKAQSLIHAFIFCGLD</sequence>
<dbReference type="AlphaFoldDB" id="A0A5J9TFN5"/>
<keyword evidence="1" id="KW-0677">Repeat</keyword>
<name>A0A5J9TFN5_9POAL</name>
<feature type="compositionally biased region" description="Pro residues" evidence="3">
    <location>
        <begin position="476"/>
        <end position="505"/>
    </location>
</feature>
<feature type="domain" description="K Homology" evidence="4">
    <location>
        <begin position="311"/>
        <end position="387"/>
    </location>
</feature>
<feature type="domain" description="K Homology" evidence="4">
    <location>
        <begin position="395"/>
        <end position="470"/>
    </location>
</feature>
<feature type="compositionally biased region" description="Polar residues" evidence="3">
    <location>
        <begin position="255"/>
        <end position="267"/>
    </location>
</feature>
<evidence type="ECO:0000256" key="1">
    <source>
        <dbReference type="ARBA" id="ARBA00022737"/>
    </source>
</evidence>
<gene>
    <name evidence="5" type="ORF">EJB05_43610</name>
</gene>
<comment type="caution">
    <text evidence="5">The sequence shown here is derived from an EMBL/GenBank/DDBJ whole genome shotgun (WGS) entry which is preliminary data.</text>
</comment>
<dbReference type="PROSITE" id="PS50084">
    <property type="entry name" value="KH_TYPE_1"/>
    <property type="match status" value="4"/>
</dbReference>
<dbReference type="InterPro" id="IPR004087">
    <property type="entry name" value="KH_dom"/>
</dbReference>
<evidence type="ECO:0000256" key="2">
    <source>
        <dbReference type="PROSITE-ProRule" id="PRU00117"/>
    </source>
</evidence>
<dbReference type="GO" id="GO:0003723">
    <property type="term" value="F:RNA binding"/>
    <property type="evidence" value="ECO:0007669"/>
    <property type="project" value="UniProtKB-UniRule"/>
</dbReference>
<proteinExistence type="predicted"/>
<reference evidence="5 6" key="1">
    <citation type="journal article" date="2019" name="Sci. Rep.">
        <title>A high-quality genome of Eragrostis curvula grass provides insights into Poaceae evolution and supports new strategies to enhance forage quality.</title>
        <authorList>
            <person name="Carballo J."/>
            <person name="Santos B.A.C.M."/>
            <person name="Zappacosta D."/>
            <person name="Garbus I."/>
            <person name="Selva J.P."/>
            <person name="Gallo C.A."/>
            <person name="Diaz A."/>
            <person name="Albertini E."/>
            <person name="Caccamo M."/>
            <person name="Echenique V."/>
        </authorList>
    </citation>
    <scope>NUCLEOTIDE SEQUENCE [LARGE SCALE GENOMIC DNA]</scope>
    <source>
        <strain evidence="6">cv. Victoria</strain>
        <tissue evidence="5">Leaf</tissue>
    </source>
</reference>
<keyword evidence="2" id="KW-0694">RNA-binding</keyword>
<accession>A0A5J9TFN5</accession>
<dbReference type="Pfam" id="PF00013">
    <property type="entry name" value="KH_1"/>
    <property type="match status" value="4"/>
</dbReference>
<feature type="domain" description="K Homology" evidence="4">
    <location>
        <begin position="179"/>
        <end position="255"/>
    </location>
</feature>
<dbReference type="Gramene" id="TVU10102">
    <property type="protein sequence ID" value="TVU10102"/>
    <property type="gene ID" value="EJB05_43610"/>
</dbReference>
<dbReference type="CDD" id="cd22460">
    <property type="entry name" value="KH-I_PEPPER_rpt2_like"/>
    <property type="match status" value="2"/>
</dbReference>
<dbReference type="CDD" id="cd22459">
    <property type="entry name" value="KH-I_PEPPER_rpt1_like"/>
    <property type="match status" value="1"/>
</dbReference>
<protein>
    <recommendedName>
        <fullName evidence="4">K Homology domain-containing protein</fullName>
    </recommendedName>
</protein>
<keyword evidence="6" id="KW-1185">Reference proteome</keyword>
<feature type="region of interest" description="Disordered" evidence="3">
    <location>
        <begin position="474"/>
        <end position="533"/>
    </location>
</feature>